<organism evidence="1 2">
    <name type="scientific">Sphagnurus paluster</name>
    <dbReference type="NCBI Taxonomy" id="117069"/>
    <lineage>
        <taxon>Eukaryota</taxon>
        <taxon>Fungi</taxon>
        <taxon>Dikarya</taxon>
        <taxon>Basidiomycota</taxon>
        <taxon>Agaricomycotina</taxon>
        <taxon>Agaricomycetes</taxon>
        <taxon>Agaricomycetidae</taxon>
        <taxon>Agaricales</taxon>
        <taxon>Tricholomatineae</taxon>
        <taxon>Lyophyllaceae</taxon>
        <taxon>Sphagnurus</taxon>
    </lineage>
</organism>
<accession>A0A9P7K8B2</accession>
<proteinExistence type="predicted"/>
<evidence type="ECO:0000313" key="2">
    <source>
        <dbReference type="Proteomes" id="UP000717328"/>
    </source>
</evidence>
<dbReference type="AlphaFoldDB" id="A0A9P7K8B2"/>
<name>A0A9P7K8B2_9AGAR</name>
<reference evidence="1" key="2">
    <citation type="submission" date="2021-10" db="EMBL/GenBank/DDBJ databases">
        <title>Phylogenomics reveals ancestral predisposition of the termite-cultivated fungus Termitomyces towards a domesticated lifestyle.</title>
        <authorList>
            <person name="Auxier B."/>
            <person name="Grum-Grzhimaylo A."/>
            <person name="Cardenas M.E."/>
            <person name="Lodge J.D."/>
            <person name="Laessoe T."/>
            <person name="Pedersen O."/>
            <person name="Smith M.E."/>
            <person name="Kuyper T.W."/>
            <person name="Franco-Molano E.A."/>
            <person name="Baroni T.J."/>
            <person name="Aanen D.K."/>
        </authorList>
    </citation>
    <scope>NUCLEOTIDE SEQUENCE</scope>
    <source>
        <strain evidence="1">D49</strain>
    </source>
</reference>
<reference evidence="1" key="1">
    <citation type="submission" date="2021-02" db="EMBL/GenBank/DDBJ databases">
        <authorList>
            <person name="Nieuwenhuis M."/>
            <person name="Van De Peppel L.J.J."/>
        </authorList>
    </citation>
    <scope>NUCLEOTIDE SEQUENCE</scope>
    <source>
        <strain evidence="1">D49</strain>
    </source>
</reference>
<dbReference type="Proteomes" id="UP000717328">
    <property type="component" value="Unassembled WGS sequence"/>
</dbReference>
<comment type="caution">
    <text evidence="1">The sequence shown here is derived from an EMBL/GenBank/DDBJ whole genome shotgun (WGS) entry which is preliminary data.</text>
</comment>
<sequence length="94" mass="10693">MTRISTRRAHTSISVPYTPIADQDQVRDKSAGRGLLFPDTFREERLLFAPAVISTLLQIDEFKKWFDPPPTDTIARAIQDEGIFQTAMLTKSVR</sequence>
<dbReference type="OrthoDB" id="823504at2759"/>
<keyword evidence="2" id="KW-1185">Reference proteome</keyword>
<protein>
    <submittedName>
        <fullName evidence="1">Uncharacterized protein</fullName>
    </submittedName>
</protein>
<gene>
    <name evidence="1" type="ORF">H0H81_011501</name>
</gene>
<dbReference type="EMBL" id="JABCKI010005753">
    <property type="protein sequence ID" value="KAG5638611.1"/>
    <property type="molecule type" value="Genomic_DNA"/>
</dbReference>
<evidence type="ECO:0000313" key="1">
    <source>
        <dbReference type="EMBL" id="KAG5638611.1"/>
    </source>
</evidence>